<evidence type="ECO:0000313" key="4">
    <source>
        <dbReference type="Proteomes" id="UP000613743"/>
    </source>
</evidence>
<dbReference type="GO" id="GO:0005886">
    <property type="term" value="C:plasma membrane"/>
    <property type="evidence" value="ECO:0007669"/>
    <property type="project" value="UniProtKB-SubCell"/>
</dbReference>
<protein>
    <recommendedName>
        <fullName evidence="1">Inner membrane protein</fullName>
    </recommendedName>
</protein>
<dbReference type="RefSeq" id="WP_188918788.1">
    <property type="nucleotide sequence ID" value="NZ_BMPZ01000002.1"/>
</dbReference>
<keyword evidence="1" id="KW-1003">Cell membrane</keyword>
<evidence type="ECO:0000256" key="2">
    <source>
        <dbReference type="SAM" id="Phobius"/>
    </source>
</evidence>
<gene>
    <name evidence="3" type="ORF">GCM10009332_11650</name>
</gene>
<sequence length="123" mass="13959">MAIKRGFYLFSGLSSLALGLIGIVLPVLPTVPFILLAAFCFARSSERLHTWLMQHPWFSEALQNWQKQGAIRTGLKKKAYWVSSASFALSIYIVPLIWVKILLFCFAVALLLYLRSIPEIIEE</sequence>
<keyword evidence="4" id="KW-1185">Reference proteome</keyword>
<dbReference type="PANTHER" id="PTHR35813:SF1">
    <property type="entry name" value="INNER MEMBRANE PROTEIN YBAN"/>
    <property type="match status" value="1"/>
</dbReference>
<dbReference type="PANTHER" id="PTHR35813">
    <property type="entry name" value="INNER MEMBRANE PROTEIN YBAN"/>
    <property type="match status" value="1"/>
</dbReference>
<dbReference type="PIRSF" id="PIRSF016789">
    <property type="entry name" value="DUF454"/>
    <property type="match status" value="1"/>
</dbReference>
<feature type="transmembrane region" description="Helical" evidence="2">
    <location>
        <begin position="89"/>
        <end position="114"/>
    </location>
</feature>
<keyword evidence="2" id="KW-0812">Transmembrane</keyword>
<keyword evidence="1" id="KW-0997">Cell inner membrane</keyword>
<dbReference type="EMBL" id="BMPZ01000002">
    <property type="protein sequence ID" value="GGI75886.1"/>
    <property type="molecule type" value="Genomic_DNA"/>
</dbReference>
<keyword evidence="1 2" id="KW-0472">Membrane</keyword>
<keyword evidence="2" id="KW-1133">Transmembrane helix</keyword>
<name>A0A917N846_9GAMM</name>
<evidence type="ECO:0000313" key="3">
    <source>
        <dbReference type="EMBL" id="GGI75886.1"/>
    </source>
</evidence>
<evidence type="ECO:0000256" key="1">
    <source>
        <dbReference type="PIRNR" id="PIRNR016789"/>
    </source>
</evidence>
<reference evidence="3" key="2">
    <citation type="submission" date="2020-09" db="EMBL/GenBank/DDBJ databases">
        <authorList>
            <person name="Sun Q."/>
            <person name="Ohkuma M."/>
        </authorList>
    </citation>
    <scope>NUCLEOTIDE SEQUENCE</scope>
    <source>
        <strain evidence="3">JCM 30804</strain>
    </source>
</reference>
<proteinExistence type="predicted"/>
<feature type="transmembrane region" description="Helical" evidence="2">
    <location>
        <begin position="7"/>
        <end position="28"/>
    </location>
</feature>
<accession>A0A917N846</accession>
<dbReference type="Proteomes" id="UP000613743">
    <property type="component" value="Unassembled WGS sequence"/>
</dbReference>
<dbReference type="AlphaFoldDB" id="A0A917N846"/>
<comment type="subcellular location">
    <subcellularLocation>
        <location evidence="1">Cell inner membrane</location>
        <topology evidence="1">Multi-pass membrane protein</topology>
    </subcellularLocation>
</comment>
<reference evidence="3" key="1">
    <citation type="journal article" date="2014" name="Int. J. Syst. Evol. Microbiol.">
        <title>Complete genome sequence of Corynebacterium casei LMG S-19264T (=DSM 44701T), isolated from a smear-ripened cheese.</title>
        <authorList>
            <consortium name="US DOE Joint Genome Institute (JGI-PGF)"/>
            <person name="Walter F."/>
            <person name="Albersmeier A."/>
            <person name="Kalinowski J."/>
            <person name="Ruckert C."/>
        </authorList>
    </citation>
    <scope>NUCLEOTIDE SEQUENCE</scope>
    <source>
        <strain evidence="3">JCM 30804</strain>
    </source>
</reference>
<dbReference type="Pfam" id="PF04304">
    <property type="entry name" value="DUF454"/>
    <property type="match status" value="1"/>
</dbReference>
<organism evidence="3 4">
    <name type="scientific">Shewanella gelidii</name>
    <dbReference type="NCBI Taxonomy" id="1642821"/>
    <lineage>
        <taxon>Bacteria</taxon>
        <taxon>Pseudomonadati</taxon>
        <taxon>Pseudomonadota</taxon>
        <taxon>Gammaproteobacteria</taxon>
        <taxon>Alteromonadales</taxon>
        <taxon>Shewanellaceae</taxon>
        <taxon>Shewanella</taxon>
    </lineage>
</organism>
<comment type="caution">
    <text evidence="3">The sequence shown here is derived from an EMBL/GenBank/DDBJ whole genome shotgun (WGS) entry which is preliminary data.</text>
</comment>
<dbReference type="InterPro" id="IPR007401">
    <property type="entry name" value="DUF454"/>
</dbReference>